<keyword evidence="3 5" id="KW-1133">Transmembrane helix</keyword>
<evidence type="ECO:0000256" key="2">
    <source>
        <dbReference type="ARBA" id="ARBA00022692"/>
    </source>
</evidence>
<evidence type="ECO:0000256" key="5">
    <source>
        <dbReference type="SAM" id="Phobius"/>
    </source>
</evidence>
<evidence type="ECO:0000313" key="7">
    <source>
        <dbReference type="EMBL" id="MBC8598140.1"/>
    </source>
</evidence>
<dbReference type="Proteomes" id="UP000647491">
    <property type="component" value="Unassembled WGS sequence"/>
</dbReference>
<evidence type="ECO:0000259" key="6">
    <source>
        <dbReference type="Pfam" id="PF04932"/>
    </source>
</evidence>
<keyword evidence="2 5" id="KW-0812">Transmembrane</keyword>
<feature type="domain" description="O-antigen ligase-related" evidence="6">
    <location>
        <begin position="225"/>
        <end position="367"/>
    </location>
</feature>
<dbReference type="InterPro" id="IPR051533">
    <property type="entry name" value="WaaL-like"/>
</dbReference>
<dbReference type="Pfam" id="PF04932">
    <property type="entry name" value="Wzy_C"/>
    <property type="match status" value="1"/>
</dbReference>
<comment type="subcellular location">
    <subcellularLocation>
        <location evidence="1">Membrane</location>
        <topology evidence="1">Multi-pass membrane protein</topology>
    </subcellularLocation>
</comment>
<comment type="caution">
    <text evidence="7">The sequence shown here is derived from an EMBL/GenBank/DDBJ whole genome shotgun (WGS) entry which is preliminary data.</text>
</comment>
<protein>
    <submittedName>
        <fullName evidence="7">O-antigen ligase family protein</fullName>
    </submittedName>
</protein>
<sequence length="436" mass="49194">MMGIWFWIVLAWLLSALALGKRHISMEHFVWILLPIDMYGIQVAGITIKPYMVFCGWLFLRMFLNGQTKIKAIRGWTLPAIGIIVILFIVNMFNSSSLYSLSAPCMLMVVWFCMTIYTSFWGETAQDDIPEAMIATGIGYGFVFLIGFLLLTLGIPISGVGASERTEPGFILQFSNMFQGVLIQKWRLRGFTIDPNTMLGTFVFSGIVCLIRILMEGNSKREWLCLMLSMACIFLSNSRTGLMCFALALVMSVFAAYWKGSPQIRKRIEVITLIVIFVMIAVMVGTDWIRNLISSFLGLYANRSGLNDEYGRFTIWKEAVGILMEKNPFFGIGMGQMQFYTSVNRACHNTWLECLCGNGIILGSIFILFLLFTLIKGGIKAKYNTCSRYNQLLWSLTIGITVVVISLISVDNITYSYLWFGLSALMMIDTASIKEM</sequence>
<feature type="transmembrane region" description="Helical" evidence="5">
    <location>
        <begin position="227"/>
        <end position="258"/>
    </location>
</feature>
<evidence type="ECO:0000256" key="1">
    <source>
        <dbReference type="ARBA" id="ARBA00004141"/>
    </source>
</evidence>
<dbReference type="RefSeq" id="WP_262426869.1">
    <property type="nucleotide sequence ID" value="NZ_JACRTJ010000006.1"/>
</dbReference>
<dbReference type="PANTHER" id="PTHR37422:SF13">
    <property type="entry name" value="LIPOPOLYSACCHARIDE BIOSYNTHESIS PROTEIN PA4999-RELATED"/>
    <property type="match status" value="1"/>
</dbReference>
<dbReference type="PANTHER" id="PTHR37422">
    <property type="entry name" value="TEICHURONIC ACID BIOSYNTHESIS PROTEIN TUAE"/>
    <property type="match status" value="1"/>
</dbReference>
<evidence type="ECO:0000313" key="8">
    <source>
        <dbReference type="Proteomes" id="UP000647491"/>
    </source>
</evidence>
<dbReference type="GO" id="GO:0016874">
    <property type="term" value="F:ligase activity"/>
    <property type="evidence" value="ECO:0007669"/>
    <property type="project" value="UniProtKB-KW"/>
</dbReference>
<feature type="transmembrane region" description="Helical" evidence="5">
    <location>
        <begin position="270"/>
        <end position="289"/>
    </location>
</feature>
<keyword evidence="7" id="KW-0436">Ligase</keyword>
<accession>A0ABR7NPU9</accession>
<feature type="transmembrane region" description="Helical" evidence="5">
    <location>
        <begin position="132"/>
        <end position="157"/>
    </location>
</feature>
<feature type="transmembrane region" description="Helical" evidence="5">
    <location>
        <begin position="72"/>
        <end position="93"/>
    </location>
</feature>
<evidence type="ECO:0000256" key="3">
    <source>
        <dbReference type="ARBA" id="ARBA00022989"/>
    </source>
</evidence>
<keyword evidence="8" id="KW-1185">Reference proteome</keyword>
<feature type="transmembrane region" description="Helical" evidence="5">
    <location>
        <begin position="99"/>
        <end position="120"/>
    </location>
</feature>
<gene>
    <name evidence="7" type="ORF">H8708_02690</name>
</gene>
<feature type="transmembrane region" description="Helical" evidence="5">
    <location>
        <begin position="360"/>
        <end position="379"/>
    </location>
</feature>
<evidence type="ECO:0000256" key="4">
    <source>
        <dbReference type="ARBA" id="ARBA00023136"/>
    </source>
</evidence>
<feature type="transmembrane region" description="Helical" evidence="5">
    <location>
        <begin position="391"/>
        <end position="410"/>
    </location>
</feature>
<keyword evidence="4 5" id="KW-0472">Membrane</keyword>
<dbReference type="InterPro" id="IPR007016">
    <property type="entry name" value="O-antigen_ligase-rel_domated"/>
</dbReference>
<feature type="transmembrane region" description="Helical" evidence="5">
    <location>
        <begin position="39"/>
        <end position="60"/>
    </location>
</feature>
<reference evidence="7 8" key="1">
    <citation type="submission" date="2020-08" db="EMBL/GenBank/DDBJ databases">
        <title>Genome public.</title>
        <authorList>
            <person name="Liu C."/>
            <person name="Sun Q."/>
        </authorList>
    </citation>
    <scope>NUCLEOTIDE SEQUENCE [LARGE SCALE GENOMIC DNA]</scope>
    <source>
        <strain evidence="7 8">BX10</strain>
    </source>
</reference>
<dbReference type="EMBL" id="JACRTJ010000006">
    <property type="protein sequence ID" value="MBC8598140.1"/>
    <property type="molecule type" value="Genomic_DNA"/>
</dbReference>
<organism evidence="7 8">
    <name type="scientific">Enterocloster hominis</name>
    <name type="common">ex Liu et al. 2021</name>
    <dbReference type="NCBI Taxonomy" id="2763663"/>
    <lineage>
        <taxon>Bacteria</taxon>
        <taxon>Bacillati</taxon>
        <taxon>Bacillota</taxon>
        <taxon>Clostridia</taxon>
        <taxon>Lachnospirales</taxon>
        <taxon>Lachnospiraceae</taxon>
        <taxon>Enterocloster</taxon>
    </lineage>
</organism>
<proteinExistence type="predicted"/>
<feature type="transmembrane region" description="Helical" evidence="5">
    <location>
        <begin position="198"/>
        <end position="215"/>
    </location>
</feature>
<name>A0ABR7NPU9_9FIRM</name>
<feature type="transmembrane region" description="Helical" evidence="5">
    <location>
        <begin position="169"/>
        <end position="186"/>
    </location>
</feature>